<dbReference type="AlphaFoldDB" id="A0A9P4MB09"/>
<dbReference type="Proteomes" id="UP000799772">
    <property type="component" value="Unassembled WGS sequence"/>
</dbReference>
<keyword evidence="4" id="KW-1185">Reference proteome</keyword>
<proteinExistence type="predicted"/>
<comment type="caution">
    <text evidence="3">The sequence shown here is derived from an EMBL/GenBank/DDBJ whole genome shotgun (WGS) entry which is preliminary data.</text>
</comment>
<feature type="chain" id="PRO_5040381713" evidence="2">
    <location>
        <begin position="21"/>
        <end position="316"/>
    </location>
</feature>
<feature type="region of interest" description="Disordered" evidence="1">
    <location>
        <begin position="242"/>
        <end position="282"/>
    </location>
</feature>
<sequence>MQLPFSIISWVALFIAQSEASKTGHSASPEERPSFGSVLHHKTNHQQRHHGYAHGHHHNRPYYQPYYGSLGINSTSTVTTTGTVVVVITRTATATPASECSSDQPSTTFTFAPADATSIPNSSATLSSLTNSSALTVSSTLTFATLPPPSQTSSATSQISRSTSISVTLSVPQSTEPQTSLSSPTATFVIIGTSVVPISSANSGGVVIPGGQSISTGQGTTIPDATFSLESSSSIIVAGISAPPPGATGEDTTQTSTGLPFASAGTPTNENATLGSTAASAEPEEVSRAAAAATPYTIHRELMVLSWMLVSFRVLL</sequence>
<feature type="signal peptide" evidence="2">
    <location>
        <begin position="1"/>
        <end position="20"/>
    </location>
</feature>
<evidence type="ECO:0000313" key="4">
    <source>
        <dbReference type="Proteomes" id="UP000799772"/>
    </source>
</evidence>
<accession>A0A9P4MB09</accession>
<organism evidence="3 4">
    <name type="scientific">Rhizodiscina lignyota</name>
    <dbReference type="NCBI Taxonomy" id="1504668"/>
    <lineage>
        <taxon>Eukaryota</taxon>
        <taxon>Fungi</taxon>
        <taxon>Dikarya</taxon>
        <taxon>Ascomycota</taxon>
        <taxon>Pezizomycotina</taxon>
        <taxon>Dothideomycetes</taxon>
        <taxon>Pleosporomycetidae</taxon>
        <taxon>Aulographales</taxon>
        <taxon>Rhizodiscinaceae</taxon>
        <taxon>Rhizodiscina</taxon>
    </lineage>
</organism>
<dbReference type="EMBL" id="ML978121">
    <property type="protein sequence ID" value="KAF2104623.1"/>
    <property type="molecule type" value="Genomic_DNA"/>
</dbReference>
<evidence type="ECO:0000313" key="3">
    <source>
        <dbReference type="EMBL" id="KAF2104623.1"/>
    </source>
</evidence>
<evidence type="ECO:0000256" key="1">
    <source>
        <dbReference type="SAM" id="MobiDB-lite"/>
    </source>
</evidence>
<reference evidence="3" key="1">
    <citation type="journal article" date="2020" name="Stud. Mycol.">
        <title>101 Dothideomycetes genomes: a test case for predicting lifestyles and emergence of pathogens.</title>
        <authorList>
            <person name="Haridas S."/>
            <person name="Albert R."/>
            <person name="Binder M."/>
            <person name="Bloem J."/>
            <person name="Labutti K."/>
            <person name="Salamov A."/>
            <person name="Andreopoulos B."/>
            <person name="Baker S."/>
            <person name="Barry K."/>
            <person name="Bills G."/>
            <person name="Bluhm B."/>
            <person name="Cannon C."/>
            <person name="Castanera R."/>
            <person name="Culley D."/>
            <person name="Daum C."/>
            <person name="Ezra D."/>
            <person name="Gonzalez J."/>
            <person name="Henrissat B."/>
            <person name="Kuo A."/>
            <person name="Liang C."/>
            <person name="Lipzen A."/>
            <person name="Lutzoni F."/>
            <person name="Magnuson J."/>
            <person name="Mondo S."/>
            <person name="Nolan M."/>
            <person name="Ohm R."/>
            <person name="Pangilinan J."/>
            <person name="Park H.-J."/>
            <person name="Ramirez L."/>
            <person name="Alfaro M."/>
            <person name="Sun H."/>
            <person name="Tritt A."/>
            <person name="Yoshinaga Y."/>
            <person name="Zwiers L.-H."/>
            <person name="Turgeon B."/>
            <person name="Goodwin S."/>
            <person name="Spatafora J."/>
            <person name="Crous P."/>
            <person name="Grigoriev I."/>
        </authorList>
    </citation>
    <scope>NUCLEOTIDE SEQUENCE</scope>
    <source>
        <strain evidence="3">CBS 133067</strain>
    </source>
</reference>
<protein>
    <submittedName>
        <fullName evidence="3">Uncharacterized protein</fullName>
    </submittedName>
</protein>
<evidence type="ECO:0000256" key="2">
    <source>
        <dbReference type="SAM" id="SignalP"/>
    </source>
</evidence>
<name>A0A9P4MB09_9PEZI</name>
<keyword evidence="2" id="KW-0732">Signal</keyword>
<feature type="compositionally biased region" description="Polar residues" evidence="1">
    <location>
        <begin position="265"/>
        <end position="279"/>
    </location>
</feature>
<gene>
    <name evidence="3" type="ORF">NA57DRAFT_70832</name>
</gene>